<reference evidence="2 3" key="1">
    <citation type="submission" date="2019-12" db="EMBL/GenBank/DDBJ databases">
        <title>Neisseriaceae gen. nov. sp. Genome sequencing and assembly.</title>
        <authorList>
            <person name="Liu Z."/>
            <person name="Li A."/>
        </authorList>
    </citation>
    <scope>NUCLEOTIDE SEQUENCE [LARGE SCALE GENOMIC DNA]</scope>
    <source>
        <strain evidence="2 3">B2N2-7</strain>
    </source>
</reference>
<dbReference type="Proteomes" id="UP000467214">
    <property type="component" value="Unassembled WGS sequence"/>
</dbReference>
<protein>
    <submittedName>
        <fullName evidence="2">Uncharacterized protein</fullName>
    </submittedName>
</protein>
<evidence type="ECO:0000313" key="2">
    <source>
        <dbReference type="EMBL" id="MXR37784.1"/>
    </source>
</evidence>
<evidence type="ECO:0000256" key="1">
    <source>
        <dbReference type="SAM" id="MobiDB-lite"/>
    </source>
</evidence>
<sequence>MSEHTSRLKLPSRKHAAIGAGLVLLAIIVATLLSSGGQTLPGAQNGPELLAPYTPSSNEDSVSAYTPKPHSNTVTILPRATSVRTTQPDQAASDALATLAEEVTIVEEAAPPSAEPADTPAAELTH</sequence>
<proteinExistence type="predicted"/>
<accession>A0A845BRC6</accession>
<gene>
    <name evidence="2" type="ORF">GQF02_12450</name>
</gene>
<feature type="compositionally biased region" description="Polar residues" evidence="1">
    <location>
        <begin position="54"/>
        <end position="73"/>
    </location>
</feature>
<keyword evidence="3" id="KW-1185">Reference proteome</keyword>
<organism evidence="2 3">
    <name type="scientific">Craterilacuibacter sinensis</name>
    <dbReference type="NCBI Taxonomy" id="2686017"/>
    <lineage>
        <taxon>Bacteria</taxon>
        <taxon>Pseudomonadati</taxon>
        <taxon>Pseudomonadota</taxon>
        <taxon>Betaproteobacteria</taxon>
        <taxon>Neisseriales</taxon>
        <taxon>Neisseriaceae</taxon>
        <taxon>Craterilacuibacter</taxon>
    </lineage>
</organism>
<evidence type="ECO:0000313" key="3">
    <source>
        <dbReference type="Proteomes" id="UP000467214"/>
    </source>
</evidence>
<feature type="region of interest" description="Disordered" evidence="1">
    <location>
        <begin position="106"/>
        <end position="126"/>
    </location>
</feature>
<dbReference type="AlphaFoldDB" id="A0A845BRC6"/>
<dbReference type="EMBL" id="WSSB01000012">
    <property type="protein sequence ID" value="MXR37784.1"/>
    <property type="molecule type" value="Genomic_DNA"/>
</dbReference>
<comment type="caution">
    <text evidence="2">The sequence shown here is derived from an EMBL/GenBank/DDBJ whole genome shotgun (WGS) entry which is preliminary data.</text>
</comment>
<feature type="compositionally biased region" description="Low complexity" evidence="1">
    <location>
        <begin position="107"/>
        <end position="126"/>
    </location>
</feature>
<name>A0A845BRC6_9NEIS</name>
<feature type="region of interest" description="Disordered" evidence="1">
    <location>
        <begin position="37"/>
        <end position="73"/>
    </location>
</feature>
<dbReference type="RefSeq" id="WP_160797581.1">
    <property type="nucleotide sequence ID" value="NZ_WSSB01000012.1"/>
</dbReference>